<evidence type="ECO:0000313" key="1">
    <source>
        <dbReference type="EMBL" id="PKC62856.1"/>
    </source>
</evidence>
<organism evidence="1 2">
    <name type="scientific">Rhizophagus irregularis</name>
    <dbReference type="NCBI Taxonomy" id="588596"/>
    <lineage>
        <taxon>Eukaryota</taxon>
        <taxon>Fungi</taxon>
        <taxon>Fungi incertae sedis</taxon>
        <taxon>Mucoromycota</taxon>
        <taxon>Glomeromycotina</taxon>
        <taxon>Glomeromycetes</taxon>
        <taxon>Glomerales</taxon>
        <taxon>Glomeraceae</taxon>
        <taxon>Rhizophagus</taxon>
    </lineage>
</organism>
<proteinExistence type="predicted"/>
<gene>
    <name evidence="1" type="ORF">RhiirA1_443698</name>
</gene>
<dbReference type="VEuPathDB" id="FungiDB:RhiirA1_443698"/>
<accession>A0A2N0RHR5</accession>
<dbReference type="Proteomes" id="UP000232688">
    <property type="component" value="Unassembled WGS sequence"/>
</dbReference>
<dbReference type="EMBL" id="LLXH01000801">
    <property type="protein sequence ID" value="PKC62856.1"/>
    <property type="molecule type" value="Genomic_DNA"/>
</dbReference>
<sequence length="290" mass="33634">MAHYFIICNLIYFWRKCLKKIIKVFGDKKLTFGKYNRRTCYIAGWIVVSAVVEASVAIRTESVFVVCRSNRDGRFPLKVDCHDVHVTMLRAKMFVEDYGNLVAASIIIENSGGHLKKILLEPYEIEDFEDNFNEDSLTFIRSIHKFCPSIECLSLMFPPSNEHLSELKKLLKICHNLKLLILIMVDISYEDITQEIFLENGENLLEILISSTPINIKEFRFCGDFDFPLETLEKFLETRKGCALSLVLTPESIYEGDDYVTLINKYKNNGVIKDFRYDSYTNIVNMDLKI</sequence>
<comment type="caution">
    <text evidence="1">The sequence shown here is derived from an EMBL/GenBank/DDBJ whole genome shotgun (WGS) entry which is preliminary data.</text>
</comment>
<dbReference type="AlphaFoldDB" id="A0A2N0RHR5"/>
<protein>
    <submittedName>
        <fullName evidence="1">Uncharacterized protein</fullName>
    </submittedName>
</protein>
<reference evidence="1 2" key="1">
    <citation type="submission" date="2017-10" db="EMBL/GenBank/DDBJ databases">
        <title>Extensive intraspecific genome diversity in a model arbuscular mycorrhizal fungus.</title>
        <authorList>
            <person name="Chen E.C.H."/>
            <person name="Morin E."/>
            <person name="Baudet D."/>
            <person name="Noel J."/>
            <person name="Ndikumana S."/>
            <person name="Charron P."/>
            <person name="St-Onge C."/>
            <person name="Giorgi J."/>
            <person name="Grigoriev I.V."/>
            <person name="Roux C."/>
            <person name="Martin F.M."/>
            <person name="Corradi N."/>
        </authorList>
    </citation>
    <scope>NUCLEOTIDE SEQUENCE [LARGE SCALE GENOMIC DNA]</scope>
    <source>
        <strain evidence="1 2">A1</strain>
    </source>
</reference>
<name>A0A2N0RHR5_9GLOM</name>
<evidence type="ECO:0000313" key="2">
    <source>
        <dbReference type="Proteomes" id="UP000232688"/>
    </source>
</evidence>
<reference evidence="1 2" key="2">
    <citation type="submission" date="2017-10" db="EMBL/GenBank/DDBJ databases">
        <title>Genome analyses suggest a sexual origin of heterokaryosis in a supposedly ancient asexual fungus.</title>
        <authorList>
            <person name="Corradi N."/>
            <person name="Sedzielewska K."/>
            <person name="Noel J."/>
            <person name="Charron P."/>
            <person name="Farinelli L."/>
            <person name="Marton T."/>
            <person name="Kruger M."/>
            <person name="Pelin A."/>
            <person name="Brachmann A."/>
            <person name="Corradi N."/>
        </authorList>
    </citation>
    <scope>NUCLEOTIDE SEQUENCE [LARGE SCALE GENOMIC DNA]</scope>
    <source>
        <strain evidence="1 2">A1</strain>
    </source>
</reference>
<dbReference type="VEuPathDB" id="FungiDB:FUN_015576"/>